<sequence>MLLHWLFPSGQDAANASLAEMRAAALREKQDIEGGSSSEEAIAAEGAGCDEKTTELGSEALSGEFTVLWPSSPVSKRAVDHGAASADDDIPRAASAPPTPQSFDTAAASVNFFFNEENNPWQDRDQDSADSDTLVVQLGQPYLEYNNGNLPRAPILGVSHTGELCRQEPSNTLSVTNLKRKFDAATESLTDELSSRINAATAGLDIPALAGCVTDPIFRLPNKLSAIGKACKRGYQYVDNNASKPEFLEKRKRRRSNQGEGDYEFMTGMKDAHRKFAHEMAARVREALEEQGICEGWIVGYFRAELERVLERFYLENIDAAIDVTEIMTAEPRWTAGEDCFELELEALWAMPGDPHFANFRAEPVGFALPETLCKVGAEEYRRRSTANATDDVNISTYTTTT</sequence>
<evidence type="ECO:0000313" key="2">
    <source>
        <dbReference type="EMBL" id="KAF1971987.1"/>
    </source>
</evidence>
<keyword evidence="3" id="KW-1185">Reference proteome</keyword>
<dbReference type="EMBL" id="ML976690">
    <property type="protein sequence ID" value="KAF1971987.1"/>
    <property type="molecule type" value="Genomic_DNA"/>
</dbReference>
<proteinExistence type="predicted"/>
<accession>A0A6A5VFF7</accession>
<gene>
    <name evidence="2" type="ORF">BU23DRAFT_599923</name>
</gene>
<dbReference type="AlphaFoldDB" id="A0A6A5VFF7"/>
<evidence type="ECO:0000256" key="1">
    <source>
        <dbReference type="SAM" id="MobiDB-lite"/>
    </source>
</evidence>
<evidence type="ECO:0000313" key="3">
    <source>
        <dbReference type="Proteomes" id="UP000800036"/>
    </source>
</evidence>
<protein>
    <submittedName>
        <fullName evidence="2">Uncharacterized protein</fullName>
    </submittedName>
</protein>
<dbReference type="Proteomes" id="UP000800036">
    <property type="component" value="Unassembled WGS sequence"/>
</dbReference>
<name>A0A6A5VFF7_9PLEO</name>
<reference evidence="2" key="1">
    <citation type="journal article" date="2020" name="Stud. Mycol.">
        <title>101 Dothideomycetes genomes: a test case for predicting lifestyles and emergence of pathogens.</title>
        <authorList>
            <person name="Haridas S."/>
            <person name="Albert R."/>
            <person name="Binder M."/>
            <person name="Bloem J."/>
            <person name="Labutti K."/>
            <person name="Salamov A."/>
            <person name="Andreopoulos B."/>
            <person name="Baker S."/>
            <person name="Barry K."/>
            <person name="Bills G."/>
            <person name="Bluhm B."/>
            <person name="Cannon C."/>
            <person name="Castanera R."/>
            <person name="Culley D."/>
            <person name="Daum C."/>
            <person name="Ezra D."/>
            <person name="Gonzalez J."/>
            <person name="Henrissat B."/>
            <person name="Kuo A."/>
            <person name="Liang C."/>
            <person name="Lipzen A."/>
            <person name="Lutzoni F."/>
            <person name="Magnuson J."/>
            <person name="Mondo S."/>
            <person name="Nolan M."/>
            <person name="Ohm R."/>
            <person name="Pangilinan J."/>
            <person name="Park H.-J."/>
            <person name="Ramirez L."/>
            <person name="Alfaro M."/>
            <person name="Sun H."/>
            <person name="Tritt A."/>
            <person name="Yoshinaga Y."/>
            <person name="Zwiers L.-H."/>
            <person name="Turgeon B."/>
            <person name="Goodwin S."/>
            <person name="Spatafora J."/>
            <person name="Crous P."/>
            <person name="Grigoriev I."/>
        </authorList>
    </citation>
    <scope>NUCLEOTIDE SEQUENCE</scope>
    <source>
        <strain evidence="2">CBS 107.79</strain>
    </source>
</reference>
<organism evidence="2 3">
    <name type="scientific">Bimuria novae-zelandiae CBS 107.79</name>
    <dbReference type="NCBI Taxonomy" id="1447943"/>
    <lineage>
        <taxon>Eukaryota</taxon>
        <taxon>Fungi</taxon>
        <taxon>Dikarya</taxon>
        <taxon>Ascomycota</taxon>
        <taxon>Pezizomycotina</taxon>
        <taxon>Dothideomycetes</taxon>
        <taxon>Pleosporomycetidae</taxon>
        <taxon>Pleosporales</taxon>
        <taxon>Massarineae</taxon>
        <taxon>Didymosphaeriaceae</taxon>
        <taxon>Bimuria</taxon>
    </lineage>
</organism>
<feature type="region of interest" description="Disordered" evidence="1">
    <location>
        <begin position="78"/>
        <end position="102"/>
    </location>
</feature>